<evidence type="ECO:0000313" key="5">
    <source>
        <dbReference type="Proteomes" id="UP000029443"/>
    </source>
</evidence>
<dbReference type="PROSITE" id="PS50894">
    <property type="entry name" value="HPT"/>
    <property type="match status" value="1"/>
</dbReference>
<dbReference type="InterPro" id="IPR036641">
    <property type="entry name" value="HPT_dom_sf"/>
</dbReference>
<keyword evidence="2" id="KW-0597">Phosphoprotein</keyword>
<organism evidence="4 5">
    <name type="scientific">Alcanivorax jadensis T9</name>
    <dbReference type="NCBI Taxonomy" id="1177181"/>
    <lineage>
        <taxon>Bacteria</taxon>
        <taxon>Pseudomonadati</taxon>
        <taxon>Pseudomonadota</taxon>
        <taxon>Gammaproteobacteria</taxon>
        <taxon>Oceanospirillales</taxon>
        <taxon>Alcanivoracaceae</taxon>
        <taxon>Alcanivorax</taxon>
    </lineage>
</organism>
<dbReference type="CDD" id="cd00088">
    <property type="entry name" value="HPT"/>
    <property type="match status" value="1"/>
</dbReference>
<dbReference type="Proteomes" id="UP000029443">
    <property type="component" value="Unassembled WGS sequence"/>
</dbReference>
<reference evidence="4 5" key="1">
    <citation type="submission" date="2012-09" db="EMBL/GenBank/DDBJ databases">
        <title>Genome Sequence of alkane-degrading Bacterium Alcanivorax jadensis T9.</title>
        <authorList>
            <person name="Lai Q."/>
            <person name="Shao Z."/>
        </authorList>
    </citation>
    <scope>NUCLEOTIDE SEQUENCE [LARGE SCALE GENOMIC DNA]</scope>
    <source>
        <strain evidence="4 5">T9</strain>
    </source>
</reference>
<gene>
    <name evidence="4" type="ORF">T9A_01416</name>
</gene>
<proteinExistence type="predicted"/>
<keyword evidence="1" id="KW-0902">Two-component regulatory system</keyword>
<comment type="caution">
    <text evidence="4">The sequence shown here is derived from an EMBL/GenBank/DDBJ whole genome shotgun (WGS) entry which is preliminary data.</text>
</comment>
<evidence type="ECO:0000313" key="4">
    <source>
        <dbReference type="EMBL" id="KGD61467.1"/>
    </source>
</evidence>
<protein>
    <submittedName>
        <fullName evidence="4">Two-component hybrid sensor and regulator</fullName>
    </submittedName>
</protein>
<dbReference type="EMBL" id="ARXU01000004">
    <property type="protein sequence ID" value="KGD61467.1"/>
    <property type="molecule type" value="Genomic_DNA"/>
</dbReference>
<evidence type="ECO:0000256" key="1">
    <source>
        <dbReference type="ARBA" id="ARBA00023012"/>
    </source>
</evidence>
<keyword evidence="5" id="KW-1185">Reference proteome</keyword>
<name>A0ABR4WDA1_9GAMM</name>
<dbReference type="InterPro" id="IPR008207">
    <property type="entry name" value="Sig_transdc_His_kin_Hpt_dom"/>
</dbReference>
<evidence type="ECO:0000256" key="2">
    <source>
        <dbReference type="PROSITE-ProRule" id="PRU00110"/>
    </source>
</evidence>
<evidence type="ECO:0000259" key="3">
    <source>
        <dbReference type="PROSITE" id="PS50894"/>
    </source>
</evidence>
<dbReference type="Pfam" id="PF01627">
    <property type="entry name" value="Hpt"/>
    <property type="match status" value="1"/>
</dbReference>
<feature type="domain" description="HPt" evidence="3">
    <location>
        <begin position="19"/>
        <end position="112"/>
    </location>
</feature>
<dbReference type="Gene3D" id="1.20.120.160">
    <property type="entry name" value="HPT domain"/>
    <property type="match status" value="1"/>
</dbReference>
<dbReference type="RefSeq" id="WP_035246429.1">
    <property type="nucleotide sequence ID" value="NZ_ARXU01000004.1"/>
</dbReference>
<sequence length="112" mass="12459">MQDSAILDDEVVTELQDVMGQDFSMLVDSFKRDGEQRLQTLASAYTAGDQETLRRQAHSFKGSSGNLGAVRVFELCMQLESLAREGELGQVSDLLTRLRDAFDQACDALRQI</sequence>
<accession>A0ABR4WDA1</accession>
<dbReference type="SMART" id="SM00073">
    <property type="entry name" value="HPT"/>
    <property type="match status" value="1"/>
</dbReference>
<dbReference type="SUPFAM" id="SSF47226">
    <property type="entry name" value="Histidine-containing phosphotransfer domain, HPT domain"/>
    <property type="match status" value="1"/>
</dbReference>
<feature type="modified residue" description="Phosphohistidine" evidence="2">
    <location>
        <position position="58"/>
    </location>
</feature>